<dbReference type="InterPro" id="IPR036259">
    <property type="entry name" value="MFS_trans_sf"/>
</dbReference>
<feature type="transmembrane region" description="Helical" evidence="1">
    <location>
        <begin position="451"/>
        <end position="470"/>
    </location>
</feature>
<feature type="transmembrane region" description="Helical" evidence="1">
    <location>
        <begin position="362"/>
        <end position="380"/>
    </location>
</feature>
<keyword evidence="3" id="KW-1185">Reference proteome</keyword>
<dbReference type="InterPro" id="IPR050327">
    <property type="entry name" value="Proton-linked_MCT"/>
</dbReference>
<gene>
    <name evidence="2" type="ORF">MAR_013439</name>
</gene>
<dbReference type="SUPFAM" id="SSF103473">
    <property type="entry name" value="MFS general substrate transporter"/>
    <property type="match status" value="1"/>
</dbReference>
<dbReference type="Proteomes" id="UP001164746">
    <property type="component" value="Chromosome 15"/>
</dbReference>
<dbReference type="EMBL" id="CP111026">
    <property type="protein sequence ID" value="WAR27735.1"/>
    <property type="molecule type" value="Genomic_DNA"/>
</dbReference>
<accession>A0ABY7G0I9</accession>
<proteinExistence type="predicted"/>
<feature type="transmembrane region" description="Helical" evidence="1">
    <location>
        <begin position="482"/>
        <end position="500"/>
    </location>
</feature>
<keyword evidence="1" id="KW-1133">Transmembrane helix</keyword>
<name>A0ABY7G0I9_MYAAR</name>
<protein>
    <submittedName>
        <fullName evidence="2">MOT12-like protein</fullName>
    </submittedName>
</protein>
<dbReference type="Gene3D" id="1.20.1250.20">
    <property type="entry name" value="MFS general substrate transporter like domains"/>
    <property type="match status" value="2"/>
</dbReference>
<dbReference type="CDD" id="cd17352">
    <property type="entry name" value="MFS_MCT_SLC16"/>
    <property type="match status" value="1"/>
</dbReference>
<evidence type="ECO:0000313" key="2">
    <source>
        <dbReference type="EMBL" id="WAR27735.1"/>
    </source>
</evidence>
<feature type="transmembrane region" description="Helical" evidence="1">
    <location>
        <begin position="92"/>
        <end position="119"/>
    </location>
</feature>
<sequence>MEQVNNKVDKPEVDRTEIIRDLIEEQSHAYSNLGSDLTSSEKCDDILKKTAIDVLKRGALDKAVVDQSNFYKNAGTTELEPSFYDNAPDGGWGWAVTFAAFMVGVILDGISFSFGIFYRELLQYFEESKSLTSWIISVLNGTYIGIGPIASILVTVSGCRPVAIFGAFLAAVSFFLCTFFPNVRIMILGRVLGCCFSRPLSPLATISQKKRALATGIAVCGSGIGSIVFAPLSEFLIEKYTWKGAMMIISAIVLNGIPIAALLRPLKGSQTYSERKRKSECAARALKGKGLDSASGEKPSDKKSAKKCCNFDISSTFDFELLKSPTFIVYGMSTFPCTLGFLIPLTYIPYLVNDLGMTSKQGAMIISTIGITNTVVRVFVGWLADRPWADAILINSVTLVIGGVTTMFVPMYAVFSGMATYAIVFGITVFVSYRSIIMAELLGIEKLTSSFGLVTMCQGVSAFIGAPIAGALSDEAGDYKGAFYLAGITIALSGVICFPLRSINRWEKRREKARCYKMNGNAF</sequence>
<evidence type="ECO:0000256" key="1">
    <source>
        <dbReference type="SAM" id="Phobius"/>
    </source>
</evidence>
<feature type="transmembrane region" description="Helical" evidence="1">
    <location>
        <begin position="419"/>
        <end position="439"/>
    </location>
</feature>
<dbReference type="PANTHER" id="PTHR11360">
    <property type="entry name" value="MONOCARBOXYLATE TRANSPORTER"/>
    <property type="match status" value="1"/>
</dbReference>
<dbReference type="Pfam" id="PF07690">
    <property type="entry name" value="MFS_1"/>
    <property type="match status" value="1"/>
</dbReference>
<dbReference type="PANTHER" id="PTHR11360:SF238">
    <property type="entry name" value="SD10469P"/>
    <property type="match status" value="1"/>
</dbReference>
<evidence type="ECO:0000313" key="3">
    <source>
        <dbReference type="Proteomes" id="UP001164746"/>
    </source>
</evidence>
<reference evidence="2" key="1">
    <citation type="submission" date="2022-11" db="EMBL/GenBank/DDBJ databases">
        <title>Centuries of genome instability and evolution in soft-shell clam transmissible cancer (bioRxiv).</title>
        <authorList>
            <person name="Hart S.F.M."/>
            <person name="Yonemitsu M.A."/>
            <person name="Giersch R.M."/>
            <person name="Beal B.F."/>
            <person name="Arriagada G."/>
            <person name="Davis B.W."/>
            <person name="Ostrander E.A."/>
            <person name="Goff S.P."/>
            <person name="Metzger M.J."/>
        </authorList>
    </citation>
    <scope>NUCLEOTIDE SEQUENCE</scope>
    <source>
        <strain evidence="2">MELC-2E11</strain>
        <tissue evidence="2">Siphon/mantle</tissue>
    </source>
</reference>
<organism evidence="2 3">
    <name type="scientific">Mya arenaria</name>
    <name type="common">Soft-shell clam</name>
    <dbReference type="NCBI Taxonomy" id="6604"/>
    <lineage>
        <taxon>Eukaryota</taxon>
        <taxon>Metazoa</taxon>
        <taxon>Spiralia</taxon>
        <taxon>Lophotrochozoa</taxon>
        <taxon>Mollusca</taxon>
        <taxon>Bivalvia</taxon>
        <taxon>Autobranchia</taxon>
        <taxon>Heteroconchia</taxon>
        <taxon>Euheterodonta</taxon>
        <taxon>Imparidentia</taxon>
        <taxon>Neoheterodontei</taxon>
        <taxon>Myida</taxon>
        <taxon>Myoidea</taxon>
        <taxon>Myidae</taxon>
        <taxon>Mya</taxon>
    </lineage>
</organism>
<feature type="transmembrane region" description="Helical" evidence="1">
    <location>
        <begin position="162"/>
        <end position="180"/>
    </location>
</feature>
<feature type="transmembrane region" description="Helical" evidence="1">
    <location>
        <begin position="131"/>
        <end position="156"/>
    </location>
</feature>
<dbReference type="InterPro" id="IPR011701">
    <property type="entry name" value="MFS"/>
</dbReference>
<feature type="transmembrane region" description="Helical" evidence="1">
    <location>
        <begin position="212"/>
        <end position="232"/>
    </location>
</feature>
<feature type="transmembrane region" description="Helical" evidence="1">
    <location>
        <begin position="327"/>
        <end position="350"/>
    </location>
</feature>
<keyword evidence="1" id="KW-0812">Transmembrane</keyword>
<feature type="transmembrane region" description="Helical" evidence="1">
    <location>
        <begin position="244"/>
        <end position="266"/>
    </location>
</feature>
<feature type="transmembrane region" description="Helical" evidence="1">
    <location>
        <begin position="392"/>
        <end position="413"/>
    </location>
</feature>
<keyword evidence="1" id="KW-0472">Membrane</keyword>